<protein>
    <recommendedName>
        <fullName evidence="6">Glycerol operon regulatory protein</fullName>
    </recommendedName>
</protein>
<dbReference type="InterPro" id="IPR029016">
    <property type="entry name" value="GAF-like_dom_sf"/>
</dbReference>
<dbReference type="SMART" id="SM00346">
    <property type="entry name" value="HTH_ICLR"/>
    <property type="match status" value="1"/>
</dbReference>
<dbReference type="FunFam" id="1.10.10.10:FF:000056">
    <property type="entry name" value="IclR family transcriptional regulator"/>
    <property type="match status" value="1"/>
</dbReference>
<evidence type="ECO:0000259" key="7">
    <source>
        <dbReference type="PROSITE" id="PS51077"/>
    </source>
</evidence>
<evidence type="ECO:0000256" key="1">
    <source>
        <dbReference type="ARBA" id="ARBA00022798"/>
    </source>
</evidence>
<dbReference type="InterPro" id="IPR005471">
    <property type="entry name" value="Tscrpt_reg_IclR_N"/>
</dbReference>
<dbReference type="Pfam" id="PF09339">
    <property type="entry name" value="HTH_IclR"/>
    <property type="match status" value="1"/>
</dbReference>
<dbReference type="PANTHER" id="PTHR30136:SF24">
    <property type="entry name" value="HTH-TYPE TRANSCRIPTIONAL REPRESSOR ALLR"/>
    <property type="match status" value="1"/>
</dbReference>
<keyword evidence="10" id="KW-1185">Reference proteome</keyword>
<evidence type="ECO:0000256" key="4">
    <source>
        <dbReference type="ARBA" id="ARBA00023163"/>
    </source>
</evidence>
<dbReference type="GO" id="GO:0003700">
    <property type="term" value="F:DNA-binding transcription factor activity"/>
    <property type="evidence" value="ECO:0007669"/>
    <property type="project" value="TreeGrafter"/>
</dbReference>
<dbReference type="InterPro" id="IPR036388">
    <property type="entry name" value="WH-like_DNA-bd_sf"/>
</dbReference>
<dbReference type="GO" id="GO:0006071">
    <property type="term" value="P:glycerol metabolic process"/>
    <property type="evidence" value="ECO:0007669"/>
    <property type="project" value="UniProtKB-KW"/>
</dbReference>
<keyword evidence="4" id="KW-0804">Transcription</keyword>
<dbReference type="Pfam" id="PF01614">
    <property type="entry name" value="IclR_C"/>
    <property type="match status" value="1"/>
</dbReference>
<dbReference type="Gene3D" id="1.10.10.10">
    <property type="entry name" value="Winged helix-like DNA-binding domain superfamily/Winged helix DNA-binding domain"/>
    <property type="match status" value="1"/>
</dbReference>
<evidence type="ECO:0000256" key="2">
    <source>
        <dbReference type="ARBA" id="ARBA00023015"/>
    </source>
</evidence>
<name>A0A4D4J9U2_9PSEU</name>
<dbReference type="Proteomes" id="UP000298860">
    <property type="component" value="Unassembled WGS sequence"/>
</dbReference>
<keyword evidence="3" id="KW-0238">DNA-binding</keyword>
<dbReference type="GO" id="GO:0003677">
    <property type="term" value="F:DNA binding"/>
    <property type="evidence" value="ECO:0007669"/>
    <property type="project" value="UniProtKB-KW"/>
</dbReference>
<sequence length="239" mass="26346">MQRALRLLEAVSRYERGAQAKQLARETGFPLATTYHLLRTLVEEGYVQRVEGGAFMLGGAVEMLHERGHGQLELSRVRPALAALRDQVGAAAYLALYSDGEVRVVEIADGPRTPRVDIWVGFEDAAHATASGKAVLRALGEEGVREFLSRHPLHDLTPRTITRPADLMRNLDAHGPIVLDREEYLLGNACVAIPFTDGDRIGSVGISMPSRRLLRWDPAIQRHLCDTAERVARGLTLTI</sequence>
<dbReference type="AlphaFoldDB" id="A0A4D4J9U2"/>
<accession>A0A4D4J9U2</accession>
<dbReference type="InterPro" id="IPR014757">
    <property type="entry name" value="Tscrpt_reg_IclR_C"/>
</dbReference>
<proteinExistence type="predicted"/>
<evidence type="ECO:0000256" key="6">
    <source>
        <dbReference type="ARBA" id="ARBA00070406"/>
    </source>
</evidence>
<feature type="domain" description="HTH iclR-type" evidence="7">
    <location>
        <begin position="1"/>
        <end position="59"/>
    </location>
</feature>
<dbReference type="PROSITE" id="PS51077">
    <property type="entry name" value="HTH_ICLR"/>
    <property type="match status" value="1"/>
</dbReference>
<comment type="caution">
    <text evidence="9">The sequence shown here is derived from an EMBL/GenBank/DDBJ whole genome shotgun (WGS) entry which is preliminary data.</text>
</comment>
<reference evidence="10" key="1">
    <citation type="submission" date="2019-04" db="EMBL/GenBank/DDBJ databases">
        <title>Draft genome sequence of Pseudonocardiaceae bacterium SL3-2-4.</title>
        <authorList>
            <person name="Ningsih F."/>
            <person name="Yokota A."/>
            <person name="Sakai Y."/>
            <person name="Nanatani K."/>
            <person name="Yabe S."/>
            <person name="Oetari A."/>
            <person name="Sjamsuridzal W."/>
        </authorList>
    </citation>
    <scope>NUCLEOTIDE SEQUENCE [LARGE SCALE GENOMIC DNA]</scope>
    <source>
        <strain evidence="10">SL3-2-4</strain>
    </source>
</reference>
<dbReference type="SUPFAM" id="SSF55781">
    <property type="entry name" value="GAF domain-like"/>
    <property type="match status" value="1"/>
</dbReference>
<dbReference type="InterPro" id="IPR050707">
    <property type="entry name" value="HTH_MetabolicPath_Reg"/>
</dbReference>
<evidence type="ECO:0000256" key="3">
    <source>
        <dbReference type="ARBA" id="ARBA00023125"/>
    </source>
</evidence>
<evidence type="ECO:0000256" key="5">
    <source>
        <dbReference type="ARBA" id="ARBA00058938"/>
    </source>
</evidence>
<dbReference type="SUPFAM" id="SSF46785">
    <property type="entry name" value="Winged helix' DNA-binding domain"/>
    <property type="match status" value="1"/>
</dbReference>
<keyword evidence="1" id="KW-0319">Glycerol metabolism</keyword>
<evidence type="ECO:0000313" key="10">
    <source>
        <dbReference type="Proteomes" id="UP000298860"/>
    </source>
</evidence>
<dbReference type="Gene3D" id="3.30.450.40">
    <property type="match status" value="1"/>
</dbReference>
<dbReference type="PANTHER" id="PTHR30136">
    <property type="entry name" value="HELIX-TURN-HELIX TRANSCRIPTIONAL REGULATOR, ICLR FAMILY"/>
    <property type="match status" value="1"/>
</dbReference>
<dbReference type="PROSITE" id="PS51078">
    <property type="entry name" value="ICLR_ED"/>
    <property type="match status" value="1"/>
</dbReference>
<feature type="domain" description="IclR-ED" evidence="8">
    <location>
        <begin position="59"/>
        <end position="239"/>
    </location>
</feature>
<dbReference type="GO" id="GO:0045892">
    <property type="term" value="P:negative regulation of DNA-templated transcription"/>
    <property type="evidence" value="ECO:0007669"/>
    <property type="project" value="TreeGrafter"/>
</dbReference>
<evidence type="ECO:0000259" key="8">
    <source>
        <dbReference type="PROSITE" id="PS51078"/>
    </source>
</evidence>
<dbReference type="InterPro" id="IPR036390">
    <property type="entry name" value="WH_DNA-bd_sf"/>
</dbReference>
<evidence type="ECO:0000313" key="9">
    <source>
        <dbReference type="EMBL" id="GDY31438.1"/>
    </source>
</evidence>
<dbReference type="EMBL" id="BJFL01000014">
    <property type="protein sequence ID" value="GDY31438.1"/>
    <property type="molecule type" value="Genomic_DNA"/>
</dbReference>
<keyword evidence="2" id="KW-0805">Transcription regulation</keyword>
<gene>
    <name evidence="9" type="ORF">GTS_30710</name>
</gene>
<organism evidence="9 10">
    <name type="scientific">Gandjariella thermophila</name>
    <dbReference type="NCBI Taxonomy" id="1931992"/>
    <lineage>
        <taxon>Bacteria</taxon>
        <taxon>Bacillati</taxon>
        <taxon>Actinomycetota</taxon>
        <taxon>Actinomycetes</taxon>
        <taxon>Pseudonocardiales</taxon>
        <taxon>Pseudonocardiaceae</taxon>
        <taxon>Gandjariella</taxon>
    </lineage>
</organism>
<comment type="function">
    <text evidence="5">May be an activator protein for the gylABX operon.</text>
</comment>